<sequence>RSMRVFSMLLLTLVAAESSKADLCEIDTFQIINQTETSLTIEWTLSQCDQPPVIYTLVEDNFISTDVQCQAPCQHSFEYLDPCTGHVFSVTPCYIVNGALVCNGTAEINVPALEEPSAVIDLVCWCETNNTC</sequence>
<evidence type="ECO:0000313" key="2">
    <source>
        <dbReference type="EMBL" id="CAL4112875.1"/>
    </source>
</evidence>
<name>A0AAV2R395_MEGNR</name>
<evidence type="ECO:0000313" key="3">
    <source>
        <dbReference type="Proteomes" id="UP001497623"/>
    </source>
</evidence>
<proteinExistence type="predicted"/>
<accession>A0AAV2R395</accession>
<keyword evidence="3" id="KW-1185">Reference proteome</keyword>
<comment type="caution">
    <text evidence="2">The sequence shown here is derived from an EMBL/GenBank/DDBJ whole genome shotgun (WGS) entry which is preliminary data.</text>
</comment>
<gene>
    <name evidence="2" type="ORF">MNOR_LOCUS19992</name>
</gene>
<dbReference type="EMBL" id="CAXKWB010015161">
    <property type="protein sequence ID" value="CAL4112875.1"/>
    <property type="molecule type" value="Genomic_DNA"/>
</dbReference>
<feature type="signal peptide" evidence="1">
    <location>
        <begin position="1"/>
        <end position="21"/>
    </location>
</feature>
<feature type="non-terminal residue" evidence="2">
    <location>
        <position position="1"/>
    </location>
</feature>
<dbReference type="AlphaFoldDB" id="A0AAV2R395"/>
<feature type="chain" id="PRO_5043830875" description="Fibronectin type-III domain-containing protein" evidence="1">
    <location>
        <begin position="22"/>
        <end position="132"/>
    </location>
</feature>
<evidence type="ECO:0000256" key="1">
    <source>
        <dbReference type="SAM" id="SignalP"/>
    </source>
</evidence>
<evidence type="ECO:0008006" key="4">
    <source>
        <dbReference type="Google" id="ProtNLM"/>
    </source>
</evidence>
<dbReference type="Proteomes" id="UP001497623">
    <property type="component" value="Unassembled WGS sequence"/>
</dbReference>
<keyword evidence="1" id="KW-0732">Signal</keyword>
<protein>
    <recommendedName>
        <fullName evidence="4">Fibronectin type-III domain-containing protein</fullName>
    </recommendedName>
</protein>
<reference evidence="2 3" key="1">
    <citation type="submission" date="2024-05" db="EMBL/GenBank/DDBJ databases">
        <authorList>
            <person name="Wallberg A."/>
        </authorList>
    </citation>
    <scope>NUCLEOTIDE SEQUENCE [LARGE SCALE GENOMIC DNA]</scope>
</reference>
<feature type="non-terminal residue" evidence="2">
    <location>
        <position position="132"/>
    </location>
</feature>
<organism evidence="2 3">
    <name type="scientific">Meganyctiphanes norvegica</name>
    <name type="common">Northern krill</name>
    <name type="synonym">Thysanopoda norvegica</name>
    <dbReference type="NCBI Taxonomy" id="48144"/>
    <lineage>
        <taxon>Eukaryota</taxon>
        <taxon>Metazoa</taxon>
        <taxon>Ecdysozoa</taxon>
        <taxon>Arthropoda</taxon>
        <taxon>Crustacea</taxon>
        <taxon>Multicrustacea</taxon>
        <taxon>Malacostraca</taxon>
        <taxon>Eumalacostraca</taxon>
        <taxon>Eucarida</taxon>
        <taxon>Euphausiacea</taxon>
        <taxon>Euphausiidae</taxon>
        <taxon>Meganyctiphanes</taxon>
    </lineage>
</organism>